<keyword evidence="3" id="KW-1185">Reference proteome</keyword>
<evidence type="ECO:0000259" key="1">
    <source>
        <dbReference type="SMART" id="SM00849"/>
    </source>
</evidence>
<proteinExistence type="predicted"/>
<sequence>MTVRLTILCENTVARPFGLLGEHGFSCYLETPEGKYLFDTGQGQTLVPNARTLGKNLADIDALLISHGHYDHTGGLPQALEANNSLKVYGHPDIFTARYWDIQDQRRYVGIPYQRDYLESLGAHFCLQREMQVIGPGVYLTGEIPRRTAFEKGDSQQLAVSPDGTIQQPDPVADDLSMVVASPKGLILVLGCAHAGLVNILQYVSEKFDGKRIYAVVGGTHLGFAGAEHFEETLKVLDHFQIEKIGVSHCTGLPKAAQLASRLGERFFFASVGTVLTV</sequence>
<dbReference type="EMBL" id="CP015519">
    <property type="protein sequence ID" value="APG28790.1"/>
    <property type="molecule type" value="Genomic_DNA"/>
</dbReference>
<dbReference type="PANTHER" id="PTHR13754:SF13">
    <property type="entry name" value="METALLO-BETA-LACTAMASE SUPERFAMILY PROTEIN (AFU_ORTHOLOGUE AFUA_3G07630)"/>
    <property type="match status" value="1"/>
</dbReference>
<dbReference type="Pfam" id="PF00753">
    <property type="entry name" value="Lactamase_B"/>
    <property type="match status" value="1"/>
</dbReference>
<protein>
    <submittedName>
        <fullName evidence="2">MBL fold metallo-hydrolase</fullName>
    </submittedName>
</protein>
<dbReference type="KEGG" id="pef:A7E78_13715"/>
<keyword evidence="2" id="KW-0378">Hydrolase</keyword>
<dbReference type="AlphaFoldDB" id="A0A1L3GSE5"/>
<evidence type="ECO:0000313" key="3">
    <source>
        <dbReference type="Proteomes" id="UP000182517"/>
    </source>
</evidence>
<dbReference type="SMART" id="SM00849">
    <property type="entry name" value="Lactamase_B"/>
    <property type="match status" value="1"/>
</dbReference>
<organism evidence="2 3">
    <name type="scientific">Syntrophotalea acetylenivorans</name>
    <dbReference type="NCBI Taxonomy" id="1842532"/>
    <lineage>
        <taxon>Bacteria</taxon>
        <taxon>Pseudomonadati</taxon>
        <taxon>Thermodesulfobacteriota</taxon>
        <taxon>Desulfuromonadia</taxon>
        <taxon>Desulfuromonadales</taxon>
        <taxon>Syntrophotaleaceae</taxon>
        <taxon>Syntrophotalea</taxon>
    </lineage>
</organism>
<gene>
    <name evidence="2" type="ORF">A7E78_13715</name>
</gene>
<dbReference type="OrthoDB" id="9803916at2"/>
<name>A0A1L3GSE5_9BACT</name>
<reference evidence="2 3" key="1">
    <citation type="journal article" date="2017" name="Genome Announc.">
        <title>Complete Genome Sequences of Two Acetylene-Fermenting Pelobacter acetylenicus Strains.</title>
        <authorList>
            <person name="Sutton J.M."/>
            <person name="Baesman S.M."/>
            <person name="Fierst J.L."/>
            <person name="Poret-Peterson A.T."/>
            <person name="Oremland R.S."/>
            <person name="Dunlap D.S."/>
            <person name="Akob D.M."/>
        </authorList>
    </citation>
    <scope>NUCLEOTIDE SEQUENCE [LARGE SCALE GENOMIC DNA]</scope>
    <source>
        <strain evidence="2 3">SFB93</strain>
    </source>
</reference>
<dbReference type="STRING" id="1842532.A7E78_13715"/>
<accession>A0A1L3GSE5</accession>
<dbReference type="InterPro" id="IPR041712">
    <property type="entry name" value="DHPS-like_MBL-fold"/>
</dbReference>
<feature type="domain" description="Metallo-beta-lactamase" evidence="1">
    <location>
        <begin position="23"/>
        <end position="249"/>
    </location>
</feature>
<dbReference type="Proteomes" id="UP000182517">
    <property type="component" value="Chromosome"/>
</dbReference>
<dbReference type="InterPro" id="IPR052926">
    <property type="entry name" value="Metallo-beta-lactamase_dom"/>
</dbReference>
<dbReference type="Gene3D" id="3.60.15.10">
    <property type="entry name" value="Ribonuclease Z/Hydroxyacylglutathione hydrolase-like"/>
    <property type="match status" value="1"/>
</dbReference>
<dbReference type="RefSeq" id="WP_072284815.1">
    <property type="nucleotide sequence ID" value="NZ_CP015519.1"/>
</dbReference>
<dbReference type="CDD" id="cd07713">
    <property type="entry name" value="DHPS-like_MBL-fold"/>
    <property type="match status" value="1"/>
</dbReference>
<dbReference type="InterPro" id="IPR001279">
    <property type="entry name" value="Metallo-B-lactamas"/>
</dbReference>
<dbReference type="PANTHER" id="PTHR13754">
    <property type="entry name" value="METALLO-BETA-LACTAMASE SUPERFAMILY PROTEIN"/>
    <property type="match status" value="1"/>
</dbReference>
<dbReference type="GO" id="GO:0016740">
    <property type="term" value="F:transferase activity"/>
    <property type="evidence" value="ECO:0007669"/>
    <property type="project" value="TreeGrafter"/>
</dbReference>
<dbReference type="GO" id="GO:0016787">
    <property type="term" value="F:hydrolase activity"/>
    <property type="evidence" value="ECO:0007669"/>
    <property type="project" value="UniProtKB-KW"/>
</dbReference>
<dbReference type="SUPFAM" id="SSF56281">
    <property type="entry name" value="Metallo-hydrolase/oxidoreductase"/>
    <property type="match status" value="1"/>
</dbReference>
<dbReference type="InterPro" id="IPR036866">
    <property type="entry name" value="RibonucZ/Hydroxyglut_hydro"/>
</dbReference>
<evidence type="ECO:0000313" key="2">
    <source>
        <dbReference type="EMBL" id="APG28790.1"/>
    </source>
</evidence>